<dbReference type="InterPro" id="IPR033415">
    <property type="entry name" value="CHASE6_C"/>
</dbReference>
<evidence type="ECO:0000256" key="1">
    <source>
        <dbReference type="ARBA" id="ARBA00000085"/>
    </source>
</evidence>
<dbReference type="Gene3D" id="3.30.565.10">
    <property type="entry name" value="Histidine kinase-like ATPase, C-terminal domain"/>
    <property type="match status" value="1"/>
</dbReference>
<dbReference type="InterPro" id="IPR050736">
    <property type="entry name" value="Sensor_HK_Regulatory"/>
</dbReference>
<feature type="domain" description="Histidine kinase" evidence="7">
    <location>
        <begin position="420"/>
        <end position="657"/>
    </location>
</feature>
<dbReference type="SUPFAM" id="SSF55781">
    <property type="entry name" value="GAF domain-like"/>
    <property type="match status" value="1"/>
</dbReference>
<dbReference type="Gene3D" id="3.30.450.40">
    <property type="match status" value="1"/>
</dbReference>
<protein>
    <recommendedName>
        <fullName evidence="2">histidine kinase</fullName>
        <ecNumber evidence="2">2.7.13.3</ecNumber>
    </recommendedName>
</protein>
<dbReference type="SUPFAM" id="SSF47384">
    <property type="entry name" value="Homodimeric domain of signal transducing histidine kinase"/>
    <property type="match status" value="1"/>
</dbReference>
<dbReference type="CDD" id="cd00082">
    <property type="entry name" value="HisKA"/>
    <property type="match status" value="1"/>
</dbReference>
<sequence>MSDSLLKNLLKDLPNLRSQTYFKSSLIALSHAMEDLILVGDEAPLVIANFQRERFYRQEIRRYQQIAQRTEQVYVLAAPEPESGFAIDTAAYDVIPLHPDDALTQEWHLVIIGKHHSACLICREQIETDASVDQMRTFEGVWTFDPSVSSHAARWLLGRIATYRPELTDKIERAQQQYSLTSTASNQALLRSKEYETDTDIFGQRLVTYLQAGQYKLLKTYQKVTVQEQRERLINTLAVTIRNSLDPHAVLLTTVQALGQTFSHCRCLLYRCHSTDSQITIDYEFAGSDVSSLSGERWSLADNPLIQVAMAQDRAIVINDTAKASNFQKNHTLQSTIQCWQIRSWLLVPIRYQGTLVGMIELHASETDPSGWQEHDILFIEAIATQAGFALTQAQAYADLETLNRQLAMVEQTQRNLIAIVGHELRTPLSTIQVCLESIATEPDMPAEFLQTMLDTALTDADRMRKLIQNFLTLSRLETGKSILCLESIQIQETIHMALNSVKTSSGQLSLPSINVELPTELPSVKADGESLVKVVTELLENACKFTEPDGEITIHAGLRRGETTMGATIQDPNDSHTPVVEVTVADTGRGIEPSQLETVFDWFSQEEDFLRRTVGGAGLGLAICRQLVQRMGGLVWAESTGKDQGSKFHFTVPIEVPVQYQNSVLA</sequence>
<dbReference type="SUPFAM" id="SSF55874">
    <property type="entry name" value="ATPase domain of HSP90 chaperone/DNA topoisomerase II/histidine kinase"/>
    <property type="match status" value="1"/>
</dbReference>
<dbReference type="InterPro" id="IPR003661">
    <property type="entry name" value="HisK_dim/P_dom"/>
</dbReference>
<proteinExistence type="predicted"/>
<dbReference type="PANTHER" id="PTHR43711:SF26">
    <property type="entry name" value="SENSOR HISTIDINE KINASE RCSC"/>
    <property type="match status" value="1"/>
</dbReference>
<dbReference type="SMART" id="SM00065">
    <property type="entry name" value="GAF"/>
    <property type="match status" value="1"/>
</dbReference>
<dbReference type="EC" id="2.7.13.3" evidence="2"/>
<dbReference type="Gene3D" id="1.10.287.130">
    <property type="match status" value="1"/>
</dbReference>
<dbReference type="SMART" id="SM00387">
    <property type="entry name" value="HATPase_c"/>
    <property type="match status" value="1"/>
</dbReference>
<dbReference type="Pfam" id="PF17150">
    <property type="entry name" value="CHASE6_C"/>
    <property type="match status" value="1"/>
</dbReference>
<evidence type="ECO:0000256" key="4">
    <source>
        <dbReference type="ARBA" id="ARBA00022679"/>
    </source>
</evidence>
<evidence type="ECO:0000256" key="3">
    <source>
        <dbReference type="ARBA" id="ARBA00022553"/>
    </source>
</evidence>
<dbReference type="RefSeq" id="WP_193990483.1">
    <property type="nucleotide sequence ID" value="NZ_JADEXP010000009.1"/>
</dbReference>
<evidence type="ECO:0000256" key="6">
    <source>
        <dbReference type="ARBA" id="ARBA00023012"/>
    </source>
</evidence>
<dbReference type="InterPro" id="IPR036890">
    <property type="entry name" value="HATPase_C_sf"/>
</dbReference>
<dbReference type="InterPro" id="IPR019278">
    <property type="entry name" value="DICT_dom"/>
</dbReference>
<comment type="catalytic activity">
    <reaction evidence="1">
        <text>ATP + protein L-histidine = ADP + protein N-phospho-L-histidine.</text>
        <dbReference type="EC" id="2.7.13.3"/>
    </reaction>
</comment>
<dbReference type="PANTHER" id="PTHR43711">
    <property type="entry name" value="TWO-COMPONENT HISTIDINE KINASE"/>
    <property type="match status" value="1"/>
</dbReference>
<keyword evidence="6" id="KW-0902">Two-component regulatory system</keyword>
<dbReference type="GO" id="GO:0000155">
    <property type="term" value="F:phosphorelay sensor kinase activity"/>
    <property type="evidence" value="ECO:0007669"/>
    <property type="project" value="InterPro"/>
</dbReference>
<evidence type="ECO:0000256" key="2">
    <source>
        <dbReference type="ARBA" id="ARBA00012438"/>
    </source>
</evidence>
<comment type="caution">
    <text evidence="8">The sequence shown here is derived from an EMBL/GenBank/DDBJ whole genome shotgun (WGS) entry which is preliminary data.</text>
</comment>
<keyword evidence="4" id="KW-0808">Transferase</keyword>
<evidence type="ECO:0000256" key="5">
    <source>
        <dbReference type="ARBA" id="ARBA00022777"/>
    </source>
</evidence>
<organism evidence="8 9">
    <name type="scientific">Leptolyngbya cf. ectocarpi LEGE 11479</name>
    <dbReference type="NCBI Taxonomy" id="1828722"/>
    <lineage>
        <taxon>Bacteria</taxon>
        <taxon>Bacillati</taxon>
        <taxon>Cyanobacteriota</taxon>
        <taxon>Cyanophyceae</taxon>
        <taxon>Leptolyngbyales</taxon>
        <taxon>Leptolyngbyaceae</taxon>
        <taxon>Leptolyngbya group</taxon>
        <taxon>Leptolyngbya</taxon>
    </lineage>
</organism>
<dbReference type="Pfam" id="PF01590">
    <property type="entry name" value="GAF"/>
    <property type="match status" value="1"/>
</dbReference>
<evidence type="ECO:0000313" key="9">
    <source>
        <dbReference type="Proteomes" id="UP000615026"/>
    </source>
</evidence>
<dbReference type="SMART" id="SM00388">
    <property type="entry name" value="HisKA"/>
    <property type="match status" value="1"/>
</dbReference>
<dbReference type="InterPro" id="IPR036097">
    <property type="entry name" value="HisK_dim/P_sf"/>
</dbReference>
<dbReference type="PRINTS" id="PR00344">
    <property type="entry name" value="BCTRLSENSOR"/>
</dbReference>
<gene>
    <name evidence="8" type="ORF">IQ260_02315</name>
</gene>
<keyword evidence="9" id="KW-1185">Reference proteome</keyword>
<dbReference type="InterPro" id="IPR005467">
    <property type="entry name" value="His_kinase_dom"/>
</dbReference>
<evidence type="ECO:0000259" key="7">
    <source>
        <dbReference type="PROSITE" id="PS50109"/>
    </source>
</evidence>
<keyword evidence="5" id="KW-0418">Kinase</keyword>
<accession>A0A928X2R9</accession>
<reference evidence="8" key="1">
    <citation type="submission" date="2020-10" db="EMBL/GenBank/DDBJ databases">
        <authorList>
            <person name="Castelo-Branco R."/>
            <person name="Eusebio N."/>
            <person name="Adriana R."/>
            <person name="Vieira A."/>
            <person name="Brugerolle De Fraissinette N."/>
            <person name="Rezende De Castro R."/>
            <person name="Schneider M.P."/>
            <person name="Vasconcelos V."/>
            <person name="Leao P.N."/>
        </authorList>
    </citation>
    <scope>NUCLEOTIDE SEQUENCE</scope>
    <source>
        <strain evidence="8">LEGE 11479</strain>
    </source>
</reference>
<dbReference type="EMBL" id="JADEXP010000009">
    <property type="protein sequence ID" value="MBE9065483.1"/>
    <property type="molecule type" value="Genomic_DNA"/>
</dbReference>
<dbReference type="InterPro" id="IPR003594">
    <property type="entry name" value="HATPase_dom"/>
</dbReference>
<dbReference type="Pfam" id="PF00512">
    <property type="entry name" value="HisKA"/>
    <property type="match status" value="1"/>
</dbReference>
<keyword evidence="3" id="KW-0597">Phosphoprotein</keyword>
<dbReference type="PROSITE" id="PS50109">
    <property type="entry name" value="HIS_KIN"/>
    <property type="match status" value="1"/>
</dbReference>
<dbReference type="Pfam" id="PF02518">
    <property type="entry name" value="HATPase_c"/>
    <property type="match status" value="1"/>
</dbReference>
<dbReference type="InterPro" id="IPR029016">
    <property type="entry name" value="GAF-like_dom_sf"/>
</dbReference>
<evidence type="ECO:0000313" key="8">
    <source>
        <dbReference type="EMBL" id="MBE9065483.1"/>
    </source>
</evidence>
<dbReference type="AlphaFoldDB" id="A0A928X2R9"/>
<dbReference type="Pfam" id="PF10069">
    <property type="entry name" value="DICT"/>
    <property type="match status" value="1"/>
</dbReference>
<dbReference type="Proteomes" id="UP000615026">
    <property type="component" value="Unassembled WGS sequence"/>
</dbReference>
<dbReference type="InterPro" id="IPR003018">
    <property type="entry name" value="GAF"/>
</dbReference>
<name>A0A928X2R9_LEPEC</name>
<dbReference type="InterPro" id="IPR004358">
    <property type="entry name" value="Sig_transdc_His_kin-like_C"/>
</dbReference>